<accession>A0A481Z6B3</accession>
<name>A0A481Z6B3_9VIRU</name>
<organism evidence="2">
    <name type="scientific">Pithovirus LCPAC202</name>
    <dbReference type="NCBI Taxonomy" id="2506592"/>
    <lineage>
        <taxon>Viruses</taxon>
        <taxon>Pithoviruses</taxon>
    </lineage>
</organism>
<feature type="transmembrane region" description="Helical" evidence="1">
    <location>
        <begin position="74"/>
        <end position="96"/>
    </location>
</feature>
<reference evidence="2" key="1">
    <citation type="journal article" date="2019" name="MBio">
        <title>Virus Genomes from Deep Sea Sediments Expand the Ocean Megavirome and Support Independent Origins of Viral Gigantism.</title>
        <authorList>
            <person name="Backstrom D."/>
            <person name="Yutin N."/>
            <person name="Jorgensen S.L."/>
            <person name="Dharamshi J."/>
            <person name="Homa F."/>
            <person name="Zaremba-Niedwiedzka K."/>
            <person name="Spang A."/>
            <person name="Wolf Y.I."/>
            <person name="Koonin E.V."/>
            <person name="Ettema T.J."/>
        </authorList>
    </citation>
    <scope>NUCLEOTIDE SEQUENCE</scope>
</reference>
<dbReference type="EMBL" id="MK500512">
    <property type="protein sequence ID" value="QBK91146.1"/>
    <property type="molecule type" value="Genomic_DNA"/>
</dbReference>
<feature type="transmembrane region" description="Helical" evidence="1">
    <location>
        <begin position="48"/>
        <end position="67"/>
    </location>
</feature>
<feature type="transmembrane region" description="Helical" evidence="1">
    <location>
        <begin position="102"/>
        <end position="121"/>
    </location>
</feature>
<sequence>MSNSSLQSLIIDDKNLPEDEEDNCPLHYTARKKKKQTYPPTCVRKVQLVYIIAAIVWIIIVFVLCFWEIDIIGIVILAFPLVIFGVNFANTTVLTHDIESEMFTGNFISFGFLIAIILINWSKIGDKSKYFTILFISLILIMLSLVDVWVDSENLSVAKHIRSIFQTTALSLLVYALYVYYKDVMRTPTTTETENKTNSSKFKF</sequence>
<evidence type="ECO:0000313" key="2">
    <source>
        <dbReference type="EMBL" id="QBK91146.1"/>
    </source>
</evidence>
<keyword evidence="1" id="KW-1133">Transmembrane helix</keyword>
<proteinExistence type="predicted"/>
<evidence type="ECO:0008006" key="3">
    <source>
        <dbReference type="Google" id="ProtNLM"/>
    </source>
</evidence>
<keyword evidence="1" id="KW-0812">Transmembrane</keyword>
<keyword evidence="1" id="KW-0472">Membrane</keyword>
<feature type="transmembrane region" description="Helical" evidence="1">
    <location>
        <begin position="161"/>
        <end position="181"/>
    </location>
</feature>
<gene>
    <name evidence="2" type="ORF">LCPAC202_01200</name>
</gene>
<evidence type="ECO:0000256" key="1">
    <source>
        <dbReference type="SAM" id="Phobius"/>
    </source>
</evidence>
<feature type="transmembrane region" description="Helical" evidence="1">
    <location>
        <begin position="130"/>
        <end position="149"/>
    </location>
</feature>
<protein>
    <recommendedName>
        <fullName evidence="3">Transmembrane protein</fullName>
    </recommendedName>
</protein>